<evidence type="ECO:0000256" key="2">
    <source>
        <dbReference type="ARBA" id="ARBA00001964"/>
    </source>
</evidence>
<evidence type="ECO:0000256" key="1">
    <source>
        <dbReference type="ARBA" id="ARBA00001946"/>
    </source>
</evidence>
<keyword evidence="5 6" id="KW-0786">Thiamine pyrophosphate</keyword>
<dbReference type="PANTHER" id="PTHR18968:SF166">
    <property type="entry name" value="2-HYDROXYACYL-COA LYASE 2"/>
    <property type="match status" value="1"/>
</dbReference>
<protein>
    <submittedName>
        <fullName evidence="10">Acetolactate synthase I/II/III large subunit</fullName>
    </submittedName>
</protein>
<dbReference type="GO" id="GO:0030976">
    <property type="term" value="F:thiamine pyrophosphate binding"/>
    <property type="evidence" value="ECO:0007669"/>
    <property type="project" value="InterPro"/>
</dbReference>
<evidence type="ECO:0000256" key="5">
    <source>
        <dbReference type="ARBA" id="ARBA00023052"/>
    </source>
</evidence>
<dbReference type="Gene3D" id="3.40.50.1220">
    <property type="entry name" value="TPP-binding domain"/>
    <property type="match status" value="1"/>
</dbReference>
<name>A0A5K7Z4C2_9BACT</name>
<accession>A0A5K7Z4C2</accession>
<dbReference type="Pfam" id="PF02775">
    <property type="entry name" value="TPP_enzyme_C"/>
    <property type="match status" value="1"/>
</dbReference>
<evidence type="ECO:0000256" key="3">
    <source>
        <dbReference type="ARBA" id="ARBA00007812"/>
    </source>
</evidence>
<dbReference type="GO" id="GO:0000287">
    <property type="term" value="F:magnesium ion binding"/>
    <property type="evidence" value="ECO:0007669"/>
    <property type="project" value="InterPro"/>
</dbReference>
<organism evidence="10 11">
    <name type="scientific">Desulfosarcina widdelii</name>
    <dbReference type="NCBI Taxonomy" id="947919"/>
    <lineage>
        <taxon>Bacteria</taxon>
        <taxon>Pseudomonadati</taxon>
        <taxon>Thermodesulfobacteriota</taxon>
        <taxon>Desulfobacteria</taxon>
        <taxon>Desulfobacterales</taxon>
        <taxon>Desulfosarcinaceae</taxon>
        <taxon>Desulfosarcina</taxon>
    </lineage>
</organism>
<evidence type="ECO:0000259" key="8">
    <source>
        <dbReference type="Pfam" id="PF02775"/>
    </source>
</evidence>
<dbReference type="InterPro" id="IPR029035">
    <property type="entry name" value="DHS-like_NAD/FAD-binding_dom"/>
</dbReference>
<dbReference type="Gene3D" id="3.40.50.970">
    <property type="match status" value="2"/>
</dbReference>
<evidence type="ECO:0000256" key="6">
    <source>
        <dbReference type="RuleBase" id="RU362132"/>
    </source>
</evidence>
<feature type="domain" description="Thiamine pyrophosphate enzyme N-terminal TPP-binding" evidence="9">
    <location>
        <begin position="5"/>
        <end position="116"/>
    </location>
</feature>
<dbReference type="SUPFAM" id="SSF52467">
    <property type="entry name" value="DHS-like NAD/FAD-binding domain"/>
    <property type="match status" value="1"/>
</dbReference>
<dbReference type="InterPro" id="IPR011766">
    <property type="entry name" value="TPP_enzyme_TPP-bd"/>
</dbReference>
<dbReference type="GO" id="GO:0050660">
    <property type="term" value="F:flavin adenine dinucleotide binding"/>
    <property type="evidence" value="ECO:0007669"/>
    <property type="project" value="TreeGrafter"/>
</dbReference>
<gene>
    <name evidence="10" type="primary">ilvB</name>
    <name evidence="10" type="ORF">DSCW_22100</name>
</gene>
<comment type="cofactor">
    <cofactor evidence="1">
        <name>Mg(2+)</name>
        <dbReference type="ChEBI" id="CHEBI:18420"/>
    </cofactor>
</comment>
<sequence length="564" mass="60852">MTTVTGGQLVAEALVEKEVETIFTLSGGHITPIYQFLEDTDITLFDTRHEQAALFMAEAWGKMTRKPAVAMVTAGPGFTNALTGVASAFFSNTPMVLIAGCVGLEHKEKLDLQDMFQDPVIAPMVKKTLVCQKTERVLEFVDMAFRIAGSGRPGPVYLEFPVDVLNTVIEREAAKRIETVIESKPVDLAGAEKMLEMINAAEKPVVIAGTGVWQAGAEAELTAFAEQTGLPIFTTLSGRGTIPDTHPQCFEGALAIRPGGAFAAYLETDLVVVLGTRISLYYMFGDVFNPAAKMVQVDILPEEIGRNRHIDLPIVSDLKAFLGVCNTMIADKGLAGSLGKRFAGWIETLRKADADGKAPSQAQWESDATPIHPLRLAREVDRFMDRGDDIVVADGGDTTTWMGMTRTVKTPGRYLDYGIFGSLGVGLPYAVAAKWRYPDQRVLLINGDGSIGFNFMEFENAIRKGLAIVVVICNDLGWGMIRHSQEIRIGHAIEAGTLIGPVDYHKMVEAIGGKGFLVEKPEDIQPALEAAFASGKTCCINVMTDPTTVSPGSMALANVGAYKA</sequence>
<dbReference type="Proteomes" id="UP000427769">
    <property type="component" value="Chromosome"/>
</dbReference>
<feature type="domain" description="Thiamine pyrophosphate enzyme TPP-binding" evidence="8">
    <location>
        <begin position="394"/>
        <end position="542"/>
    </location>
</feature>
<dbReference type="GO" id="GO:0003984">
    <property type="term" value="F:acetolactate synthase activity"/>
    <property type="evidence" value="ECO:0007669"/>
    <property type="project" value="TreeGrafter"/>
</dbReference>
<dbReference type="OrthoDB" id="2254214at2"/>
<comment type="similarity">
    <text evidence="3 6">Belongs to the TPP enzyme family.</text>
</comment>
<dbReference type="GO" id="GO:0009099">
    <property type="term" value="P:L-valine biosynthetic process"/>
    <property type="evidence" value="ECO:0007669"/>
    <property type="project" value="TreeGrafter"/>
</dbReference>
<keyword evidence="4" id="KW-0479">Metal-binding</keyword>
<reference evidence="10 11" key="1">
    <citation type="submission" date="2019-11" db="EMBL/GenBank/DDBJ databases">
        <title>Comparative genomics of hydrocarbon-degrading Desulfosarcina strains.</title>
        <authorList>
            <person name="Watanabe M."/>
            <person name="Kojima H."/>
            <person name="Fukui M."/>
        </authorList>
    </citation>
    <scope>NUCLEOTIDE SEQUENCE [LARGE SCALE GENOMIC DNA]</scope>
    <source>
        <strain evidence="10 11">PP31</strain>
    </source>
</reference>
<evidence type="ECO:0000259" key="9">
    <source>
        <dbReference type="Pfam" id="PF02776"/>
    </source>
</evidence>
<dbReference type="GO" id="GO:0009097">
    <property type="term" value="P:isoleucine biosynthetic process"/>
    <property type="evidence" value="ECO:0007669"/>
    <property type="project" value="TreeGrafter"/>
</dbReference>
<dbReference type="FunFam" id="3.40.50.970:FF:000007">
    <property type="entry name" value="Acetolactate synthase"/>
    <property type="match status" value="1"/>
</dbReference>
<dbReference type="PROSITE" id="PS00187">
    <property type="entry name" value="TPP_ENZYMES"/>
    <property type="match status" value="1"/>
</dbReference>
<dbReference type="Pfam" id="PF02776">
    <property type="entry name" value="TPP_enzyme_N"/>
    <property type="match status" value="1"/>
</dbReference>
<dbReference type="PANTHER" id="PTHR18968">
    <property type="entry name" value="THIAMINE PYROPHOSPHATE ENZYMES"/>
    <property type="match status" value="1"/>
</dbReference>
<dbReference type="CDD" id="cd07035">
    <property type="entry name" value="TPP_PYR_POX_like"/>
    <property type="match status" value="1"/>
</dbReference>
<dbReference type="InterPro" id="IPR045229">
    <property type="entry name" value="TPP_enz"/>
</dbReference>
<evidence type="ECO:0000313" key="10">
    <source>
        <dbReference type="EMBL" id="BBO74793.1"/>
    </source>
</evidence>
<comment type="cofactor">
    <cofactor evidence="2">
        <name>thiamine diphosphate</name>
        <dbReference type="ChEBI" id="CHEBI:58937"/>
    </cofactor>
</comment>
<dbReference type="CDD" id="cd02004">
    <property type="entry name" value="TPP_BZL_OCoD_HPCL"/>
    <property type="match status" value="1"/>
</dbReference>
<dbReference type="RefSeq" id="WP_155303777.1">
    <property type="nucleotide sequence ID" value="NZ_AP021875.1"/>
</dbReference>
<keyword evidence="11" id="KW-1185">Reference proteome</keyword>
<evidence type="ECO:0000313" key="11">
    <source>
        <dbReference type="Proteomes" id="UP000427769"/>
    </source>
</evidence>
<dbReference type="InterPro" id="IPR012000">
    <property type="entry name" value="Thiamin_PyroP_enz_cen_dom"/>
</dbReference>
<feature type="domain" description="Thiamine pyrophosphate enzyme central" evidence="7">
    <location>
        <begin position="192"/>
        <end position="322"/>
    </location>
</feature>
<dbReference type="GO" id="GO:0005948">
    <property type="term" value="C:acetolactate synthase complex"/>
    <property type="evidence" value="ECO:0007669"/>
    <property type="project" value="TreeGrafter"/>
</dbReference>
<proteinExistence type="inferred from homology"/>
<evidence type="ECO:0000259" key="7">
    <source>
        <dbReference type="Pfam" id="PF00205"/>
    </source>
</evidence>
<dbReference type="Pfam" id="PF00205">
    <property type="entry name" value="TPP_enzyme_M"/>
    <property type="match status" value="1"/>
</dbReference>
<dbReference type="InterPro" id="IPR029061">
    <property type="entry name" value="THDP-binding"/>
</dbReference>
<dbReference type="InterPro" id="IPR012001">
    <property type="entry name" value="Thiamin_PyroP_enz_TPP-bd_dom"/>
</dbReference>
<dbReference type="KEGG" id="dwd:DSCW_22100"/>
<dbReference type="InterPro" id="IPR000399">
    <property type="entry name" value="TPP-bd_CS"/>
</dbReference>
<dbReference type="AlphaFoldDB" id="A0A5K7Z4C2"/>
<evidence type="ECO:0000256" key="4">
    <source>
        <dbReference type="ARBA" id="ARBA00022723"/>
    </source>
</evidence>
<dbReference type="SUPFAM" id="SSF52518">
    <property type="entry name" value="Thiamin diphosphate-binding fold (THDP-binding)"/>
    <property type="match status" value="2"/>
</dbReference>
<dbReference type="EMBL" id="AP021875">
    <property type="protein sequence ID" value="BBO74793.1"/>
    <property type="molecule type" value="Genomic_DNA"/>
</dbReference>